<feature type="coiled-coil region" evidence="11">
    <location>
        <begin position="1236"/>
        <end position="1270"/>
    </location>
</feature>
<protein>
    <submittedName>
        <fullName evidence="16">Laminin subunit gamma-3</fullName>
    </submittedName>
</protein>
<feature type="disulfide bond" evidence="10">
    <location>
        <begin position="730"/>
        <end position="739"/>
    </location>
</feature>
<dbReference type="FunFam" id="2.10.25.10:FF:000094">
    <property type="entry name" value="Laminin subunit alpha-2"/>
    <property type="match status" value="1"/>
</dbReference>
<evidence type="ECO:0000259" key="13">
    <source>
        <dbReference type="PROSITE" id="PS50027"/>
    </source>
</evidence>
<dbReference type="InterPro" id="IPR002049">
    <property type="entry name" value="LE_dom"/>
</dbReference>
<dbReference type="Pfam" id="PF24973">
    <property type="entry name" value="EGF_LMN_ATRN"/>
    <property type="match status" value="1"/>
</dbReference>
<feature type="domain" description="Laminin EGF-like" evidence="13">
    <location>
        <begin position="383"/>
        <end position="429"/>
    </location>
</feature>
<gene>
    <name evidence="16" type="ORF">D5F01_LYC16697</name>
</gene>
<dbReference type="FunFam" id="2.10.25.10:FF:000188">
    <property type="entry name" value="Laminin subunit gamma 2"/>
    <property type="match status" value="1"/>
</dbReference>
<feature type="disulfide bond" evidence="10">
    <location>
        <begin position="895"/>
        <end position="904"/>
    </location>
</feature>
<keyword evidence="9 10" id="KW-0424">Laminin EGF-like domain</keyword>
<dbReference type="InterPro" id="IPR056863">
    <property type="entry name" value="LMN_ATRN_NET-like_EGF"/>
</dbReference>
<dbReference type="InterPro" id="IPR000742">
    <property type="entry name" value="EGF"/>
</dbReference>
<feature type="domain" description="Laminin EGF-like" evidence="13">
    <location>
        <begin position="923"/>
        <end position="970"/>
    </location>
</feature>
<keyword evidence="4 12" id="KW-0732">Signal</keyword>
<feature type="signal peptide" evidence="12">
    <location>
        <begin position="1"/>
        <end position="23"/>
    </location>
</feature>
<dbReference type="FunFam" id="2.60.120.260:FF:000018">
    <property type="entry name" value="Laminin subunit gamma 1"/>
    <property type="match status" value="1"/>
</dbReference>
<comment type="subcellular location">
    <subcellularLocation>
        <location evidence="2">Secreted</location>
        <location evidence="2">Extracellular space</location>
        <location evidence="2">Extracellular matrix</location>
        <location evidence="2">Basement membrane</location>
    </subcellularLocation>
</comment>
<feature type="domain" description="Laminin EGF-like" evidence="13">
    <location>
        <begin position="816"/>
        <end position="871"/>
    </location>
</feature>
<dbReference type="PANTHER" id="PTHR10574:SF240">
    <property type="entry name" value="LAMININ SUBUNIT GAMMA-3"/>
    <property type="match status" value="1"/>
</dbReference>
<evidence type="ECO:0000256" key="1">
    <source>
        <dbReference type="ARBA" id="ARBA00002418"/>
    </source>
</evidence>
<feature type="disulfide bond" evidence="10">
    <location>
        <begin position="840"/>
        <end position="849"/>
    </location>
</feature>
<dbReference type="SMART" id="SM00180">
    <property type="entry name" value="EGF_Lam"/>
    <property type="match status" value="11"/>
</dbReference>
<dbReference type="InterPro" id="IPR050440">
    <property type="entry name" value="Laminin/Netrin_ECM"/>
</dbReference>
<dbReference type="SMART" id="SM00181">
    <property type="entry name" value="EGF"/>
    <property type="match status" value="7"/>
</dbReference>
<dbReference type="FunFam" id="2.10.25.10:FF:000074">
    <property type="entry name" value="Laminin subunit alpha"/>
    <property type="match status" value="1"/>
</dbReference>
<accession>A0A6G0I214</accession>
<evidence type="ECO:0000256" key="3">
    <source>
        <dbReference type="ARBA" id="ARBA00022525"/>
    </source>
</evidence>
<dbReference type="FunFam" id="2.10.25.10:FF:000163">
    <property type="entry name" value="laminin subunit gamma-1"/>
    <property type="match status" value="1"/>
</dbReference>
<dbReference type="CDD" id="cd00055">
    <property type="entry name" value="EGF_Lam"/>
    <property type="match status" value="10"/>
</dbReference>
<feature type="domain" description="Laminin N-terminal" evidence="15">
    <location>
        <begin position="34"/>
        <end position="270"/>
    </location>
</feature>
<dbReference type="GO" id="GO:0005576">
    <property type="term" value="C:extracellular region"/>
    <property type="evidence" value="ECO:0007669"/>
    <property type="project" value="UniProtKB-ARBA"/>
</dbReference>
<feature type="domain" description="Laminin IV type A" evidence="14">
    <location>
        <begin position="506"/>
        <end position="678"/>
    </location>
</feature>
<dbReference type="Pfam" id="PF00055">
    <property type="entry name" value="Laminin_N"/>
    <property type="match status" value="1"/>
</dbReference>
<evidence type="ECO:0000313" key="17">
    <source>
        <dbReference type="Proteomes" id="UP000424527"/>
    </source>
</evidence>
<dbReference type="GO" id="GO:0009887">
    <property type="term" value="P:animal organ morphogenesis"/>
    <property type="evidence" value="ECO:0007669"/>
    <property type="project" value="TreeGrafter"/>
</dbReference>
<proteinExistence type="predicted"/>
<dbReference type="GO" id="GO:0005604">
    <property type="term" value="C:basement membrane"/>
    <property type="evidence" value="ECO:0007669"/>
    <property type="project" value="UniProtKB-SubCell"/>
</dbReference>
<sequence>MDTSFAVTLLLSLHLHCHLLVWAAMDSCYDDEGTPSTCMPRFENLAFNRTAVASNVCGSPPEDYCMQTGSTRSCHYCDASDPDLHHNASLLTDFHRSEENTWWQSQSMYYGIQHPNSVNLTLHLGKAFEITYIRLKFYTSRPESFAIYKRTEQDGPWLPYQYYSASCKKTYGKDSKGYIRPGDDERTALCTDEFSDISPLTGGNVAFSTLEGRPSAYNFDQSVVLQEWVTATDLLISLDRLNTFGDEFFKDAKVLRSYFYAISDFSVGGRCKCNGHASECFEGEHGGLVCACEHHTVGDDCQRCHPFYQDRPWSRASGDSANECLKCNCSGRSDDCAFDMEQYRSTGSGGRCVNCRDNTDGPYCERCRENHYRRSAEEPCLPCNCNINGSVSLQCDVDGRCACRAGVTGEKCDTCRAGFHSLGPGGCRPCECDPDGSVDDCSSLDGRCYCKPSVEGQSCDRCKPGFFNLQQGNPEGCQPCFCHGHSLACSSSNHYAAVNITSDFIEDQDGWSGEFSGGQEYPLLWKEGEVFLLPLTEEDIGFYKAPEKFLGHQVYSYNQLLSITFTSETVDLLPNNVTLLLQGSGITLSADLSPQPVLDHDPSLSPRHSFIVRLHENEMRFKPAPSAFDFQRLLYNLTALSISNAGGHNYTSQLARVTLTSALISSAPASPPAPWVESCSCPPGFAGQFCERCAPGFTREDPGRGTFSTCVPCNCHRHGTCHPETGVCECSDFTAGMTCERCLDGYYGIALTGTPGDCQPCPCPDYTSCAQIAETGQVVCTNCPAGQTGMRCQMCEDGYYGDPLGQYGSARPCVRCDCNGNVDFNAVGICDRATGRCLKCVGHTEGEHCQRCRRGFYGDALQQTAGQKCKPCSCNPAGTSGHVNECHPQTGNCQCLSHVTGRDCSYCEVGFFDLQPGLGCERCKCNPIGSSSVGCHPATGQCVCRAGVEGRLCDTCRVGFFGFSSRGCRACNCDTMGSVSMQCHGNGTCHCREGFVGYKCDKCEMNYFYDKATHQCEECPVCYGLVKKQAEKLRTRLQDLEKLLAHFDCRGRFGKQHHLLKYHMARLYEHEHQREDTLPNALEDFLAFQEAREAFIKQFSLLEASTGTLLAQLHGITSTLNCSISMTEGERNESRKDEGSKGVCQTFTETISMIRASEKQLKQATLDLDNMIIPFEAASGPNKWNIMVNDSQALMKSHRETADLIEAVASRAVKASKQTFGFLMDLLQDNSTEEYIRNLTEQITQMQQQKENLTAQVNATVAKHLALEEEASGLELALGNITSSLHQLALSDASVSSEPDQTLLNQTRPNNYTTEWAEDLMKQTEELDRQIQTKDNLISKMGEEMEPFKQTANKKLEMVDDVSELQARVQGAKVTALTSVVKGKEVESDVITLYRELENMAMEWPRRQVQTRAVMKKEKPLGDKVLADVRKKVSQIEKTLKPALENSSLSNNITKEAEQTAHAVAKESKAILTQAKHTRTASAHLSSHIDSALQQLDKQERLTRTKNSQMTSEPEVSLVKVKEDMEAAKLQLKAYSLTLTELISKIDGNVPLERFDRILSETARRLSMLRGSVESPALGSKIQKLHSAAKEQQSRMSLIEQDLQEIREERDSLRDIALNLPESCPQATGAGKG</sequence>
<evidence type="ECO:0000256" key="8">
    <source>
        <dbReference type="ARBA" id="ARBA00023180"/>
    </source>
</evidence>
<name>A0A6G0I214_LARCR</name>
<evidence type="ECO:0000313" key="16">
    <source>
        <dbReference type="EMBL" id="KAE8285246.1"/>
    </source>
</evidence>
<dbReference type="FunFam" id="2.10.25.10:FF:000105">
    <property type="entry name" value="laminin subunit gamma-1"/>
    <property type="match status" value="2"/>
</dbReference>
<dbReference type="Gene3D" id="2.10.25.10">
    <property type="entry name" value="Laminin"/>
    <property type="match status" value="9"/>
</dbReference>
<feature type="domain" description="Laminin EGF-like" evidence="13">
    <location>
        <begin position="713"/>
        <end position="760"/>
    </location>
</feature>
<dbReference type="SMART" id="SM00136">
    <property type="entry name" value="LamNT"/>
    <property type="match status" value="1"/>
</dbReference>
<feature type="coiled-coil region" evidence="11">
    <location>
        <begin position="1023"/>
        <end position="1050"/>
    </location>
</feature>
<feature type="disulfide bond" evidence="10">
    <location>
        <begin position="925"/>
        <end position="942"/>
    </location>
</feature>
<feature type="disulfide bond" evidence="10">
    <location>
        <begin position="944"/>
        <end position="953"/>
    </location>
</feature>
<dbReference type="Proteomes" id="UP000424527">
    <property type="component" value="Unassembled WGS sequence"/>
</dbReference>
<dbReference type="InterPro" id="IPR008211">
    <property type="entry name" value="Laminin_N"/>
</dbReference>
<dbReference type="Pfam" id="PF00053">
    <property type="entry name" value="EGF_laminin"/>
    <property type="match status" value="10"/>
</dbReference>
<evidence type="ECO:0000256" key="5">
    <source>
        <dbReference type="ARBA" id="ARBA00022737"/>
    </source>
</evidence>
<evidence type="ECO:0000259" key="15">
    <source>
        <dbReference type="PROSITE" id="PS51117"/>
    </source>
</evidence>
<comment type="function">
    <text evidence="1">Binding to cells via a high affinity receptor, laminin is thought to mediate the attachment, migration and organization of cells into tissues during embryonic development by interacting with other extracellular matrix components.</text>
</comment>
<feature type="domain" description="Laminin EGF-like" evidence="13">
    <location>
        <begin position="430"/>
        <end position="479"/>
    </location>
</feature>
<keyword evidence="17" id="KW-1185">Reference proteome</keyword>
<dbReference type="GO" id="GO:0007411">
    <property type="term" value="P:axon guidance"/>
    <property type="evidence" value="ECO:0007669"/>
    <property type="project" value="TreeGrafter"/>
</dbReference>
<keyword evidence="5" id="KW-0677">Repeat</keyword>
<keyword evidence="6" id="KW-0084">Basement membrane</keyword>
<evidence type="ECO:0000256" key="2">
    <source>
        <dbReference type="ARBA" id="ARBA00004302"/>
    </source>
</evidence>
<dbReference type="PROSITE" id="PS51117">
    <property type="entry name" value="LAMININ_NTER"/>
    <property type="match status" value="1"/>
</dbReference>
<evidence type="ECO:0000256" key="12">
    <source>
        <dbReference type="SAM" id="SignalP"/>
    </source>
</evidence>
<dbReference type="Pfam" id="PF00052">
    <property type="entry name" value="Laminin_B"/>
    <property type="match status" value="1"/>
</dbReference>
<dbReference type="PANTHER" id="PTHR10574">
    <property type="entry name" value="NETRIN/LAMININ-RELATED"/>
    <property type="match status" value="1"/>
</dbReference>
<dbReference type="FunFam" id="2.10.25.10:FF:000166">
    <property type="entry name" value="laminin subunit gamma-1"/>
    <property type="match status" value="1"/>
</dbReference>
<comment type="caution">
    <text evidence="10">Lacks conserved residue(s) required for the propagation of feature annotation.</text>
</comment>
<dbReference type="FunFam" id="2.10.25.10:FF:000193">
    <property type="entry name" value="Laminin subunit gamma 1"/>
    <property type="match status" value="1"/>
</dbReference>
<keyword evidence="11" id="KW-0175">Coiled coil</keyword>
<dbReference type="PROSITE" id="PS50027">
    <property type="entry name" value="EGF_LAM_2"/>
    <property type="match status" value="6"/>
</dbReference>
<feature type="disulfide bond" evidence="10">
    <location>
        <begin position="403"/>
        <end position="412"/>
    </location>
</feature>
<dbReference type="GO" id="GO:0009888">
    <property type="term" value="P:tissue development"/>
    <property type="evidence" value="ECO:0007669"/>
    <property type="project" value="TreeGrafter"/>
</dbReference>
<dbReference type="SUPFAM" id="SSF57196">
    <property type="entry name" value="EGF/Laminin"/>
    <property type="match status" value="11"/>
</dbReference>
<dbReference type="InterPro" id="IPR000034">
    <property type="entry name" value="Laminin_IV"/>
</dbReference>
<keyword evidence="3" id="KW-0964">Secreted</keyword>
<evidence type="ECO:0000256" key="9">
    <source>
        <dbReference type="ARBA" id="ARBA00023292"/>
    </source>
</evidence>
<keyword evidence="6" id="KW-0272">Extracellular matrix</keyword>
<organism evidence="16 17">
    <name type="scientific">Larimichthys crocea</name>
    <name type="common">Large yellow croaker</name>
    <name type="synonym">Pseudosciaena crocea</name>
    <dbReference type="NCBI Taxonomy" id="215358"/>
    <lineage>
        <taxon>Eukaryota</taxon>
        <taxon>Metazoa</taxon>
        <taxon>Chordata</taxon>
        <taxon>Craniata</taxon>
        <taxon>Vertebrata</taxon>
        <taxon>Euteleostomi</taxon>
        <taxon>Actinopterygii</taxon>
        <taxon>Neopterygii</taxon>
        <taxon>Teleostei</taxon>
        <taxon>Neoteleostei</taxon>
        <taxon>Acanthomorphata</taxon>
        <taxon>Eupercaria</taxon>
        <taxon>Sciaenidae</taxon>
        <taxon>Larimichthys</taxon>
    </lineage>
</organism>
<evidence type="ECO:0000256" key="7">
    <source>
        <dbReference type="ARBA" id="ARBA00023157"/>
    </source>
</evidence>
<feature type="coiled-coil region" evidence="11">
    <location>
        <begin position="1589"/>
        <end position="1616"/>
    </location>
</feature>
<dbReference type="PROSITE" id="PS51115">
    <property type="entry name" value="LAMININ_IVA"/>
    <property type="match status" value="1"/>
</dbReference>
<dbReference type="PRINTS" id="PR00011">
    <property type="entry name" value="EGFLAMININ"/>
</dbReference>
<reference evidence="16 17" key="1">
    <citation type="submission" date="2019-07" db="EMBL/GenBank/DDBJ databases">
        <title>Chromosome genome assembly for large yellow croaker.</title>
        <authorList>
            <person name="Xiao S."/>
        </authorList>
    </citation>
    <scope>NUCLEOTIDE SEQUENCE [LARGE SCALE GENOMIC DNA]</scope>
    <source>
        <strain evidence="16">JMULYC20181020</strain>
        <tissue evidence="16">Muscle</tissue>
    </source>
</reference>
<feature type="disulfide bond" evidence="10">
    <location>
        <begin position="923"/>
        <end position="935"/>
    </location>
</feature>
<feature type="chain" id="PRO_5026064263" evidence="12">
    <location>
        <begin position="24"/>
        <end position="1633"/>
    </location>
</feature>
<comment type="caution">
    <text evidence="16">The sequence shown here is derived from an EMBL/GenBank/DDBJ whole genome shotgun (WGS) entry which is preliminary data.</text>
</comment>
<evidence type="ECO:0000256" key="4">
    <source>
        <dbReference type="ARBA" id="ARBA00022729"/>
    </source>
</evidence>
<feature type="domain" description="Laminin EGF-like" evidence="13">
    <location>
        <begin position="872"/>
        <end position="922"/>
    </location>
</feature>
<dbReference type="PROSITE" id="PS01248">
    <property type="entry name" value="EGF_LAM_1"/>
    <property type="match status" value="5"/>
</dbReference>
<dbReference type="FunFam" id="2.10.25.10:FF:000051">
    <property type="entry name" value="Laminin subunit alpha 4"/>
    <property type="match status" value="1"/>
</dbReference>
<evidence type="ECO:0000256" key="11">
    <source>
        <dbReference type="SAM" id="Coils"/>
    </source>
</evidence>
<feature type="disulfide bond" evidence="10">
    <location>
        <begin position="383"/>
        <end position="395"/>
    </location>
</feature>
<keyword evidence="8" id="KW-0325">Glycoprotein</keyword>
<evidence type="ECO:0000256" key="6">
    <source>
        <dbReference type="ARBA" id="ARBA00022869"/>
    </source>
</evidence>
<feature type="disulfide bond" evidence="10">
    <location>
        <begin position="450"/>
        <end position="459"/>
    </location>
</feature>
<dbReference type="SMART" id="SM00281">
    <property type="entry name" value="LamB"/>
    <property type="match status" value="1"/>
</dbReference>
<evidence type="ECO:0000256" key="10">
    <source>
        <dbReference type="PROSITE-ProRule" id="PRU00460"/>
    </source>
</evidence>
<dbReference type="EMBL" id="REGW02000016">
    <property type="protein sequence ID" value="KAE8285246.1"/>
    <property type="molecule type" value="Genomic_DNA"/>
</dbReference>
<keyword evidence="7 10" id="KW-1015">Disulfide bond</keyword>
<evidence type="ECO:0000259" key="14">
    <source>
        <dbReference type="PROSITE" id="PS51115"/>
    </source>
</evidence>
<dbReference type="Gene3D" id="2.60.120.260">
    <property type="entry name" value="Galactose-binding domain-like"/>
    <property type="match status" value="1"/>
</dbReference>